<sequence>MSQVTVSQDGHGDFKTITEAVKSAPHENPKGYVIKINAGIYMEDMVVVTQSNIKFIGDGMGKTIMRTSRNTDDGQDIQHSANLGHSTAIIAQGRNMATSNAGISIHNCRIINGEPCRAKKSSDSPKKIHFSINSTPCIPQQCLDPQKTKTYLGRPWDVYSRTMIMQSFIDSLVDPAGWLAWNGNEDTCTYREYDNYGPGADTSRRVNWPDYKAIDDPEEAKQYTVRFLIQGEQWLSVTGVPFDLDLK</sequence>
<dbReference type="InterPro" id="IPR011050">
    <property type="entry name" value="Pectin_lyase_fold/virulence"/>
</dbReference>
<evidence type="ECO:0000256" key="1">
    <source>
        <dbReference type="ARBA" id="ARBA00005184"/>
    </source>
</evidence>
<feature type="domain" description="Pectinesterase catalytic" evidence="4">
    <location>
        <begin position="4"/>
        <end position="84"/>
    </location>
</feature>
<dbReference type="AlphaFoldDB" id="A0AAV9E8M7"/>
<feature type="domain" description="Pectinesterase catalytic" evidence="4">
    <location>
        <begin position="119"/>
        <end position="232"/>
    </location>
</feature>
<keyword evidence="6" id="KW-1185">Reference proteome</keyword>
<proteinExistence type="predicted"/>
<reference evidence="5" key="1">
    <citation type="journal article" date="2023" name="Nat. Commun.">
        <title>Diploid and tetraploid genomes of Acorus and the evolution of monocots.</title>
        <authorList>
            <person name="Ma L."/>
            <person name="Liu K.W."/>
            <person name="Li Z."/>
            <person name="Hsiao Y.Y."/>
            <person name="Qi Y."/>
            <person name="Fu T."/>
            <person name="Tang G.D."/>
            <person name="Zhang D."/>
            <person name="Sun W.H."/>
            <person name="Liu D.K."/>
            <person name="Li Y."/>
            <person name="Chen G.Z."/>
            <person name="Liu X.D."/>
            <person name="Liao X.Y."/>
            <person name="Jiang Y.T."/>
            <person name="Yu X."/>
            <person name="Hao Y."/>
            <person name="Huang J."/>
            <person name="Zhao X.W."/>
            <person name="Ke S."/>
            <person name="Chen Y.Y."/>
            <person name="Wu W.L."/>
            <person name="Hsu J.L."/>
            <person name="Lin Y.F."/>
            <person name="Huang M.D."/>
            <person name="Li C.Y."/>
            <person name="Huang L."/>
            <person name="Wang Z.W."/>
            <person name="Zhao X."/>
            <person name="Zhong W.Y."/>
            <person name="Peng D.H."/>
            <person name="Ahmad S."/>
            <person name="Lan S."/>
            <person name="Zhang J.S."/>
            <person name="Tsai W.C."/>
            <person name="Van de Peer Y."/>
            <person name="Liu Z.J."/>
        </authorList>
    </citation>
    <scope>NUCLEOTIDE SEQUENCE</scope>
    <source>
        <strain evidence="5">CP</strain>
    </source>
</reference>
<name>A0AAV9E8M7_ACOCL</name>
<dbReference type="Pfam" id="PF01095">
    <property type="entry name" value="Pectinesterase"/>
    <property type="match status" value="2"/>
</dbReference>
<gene>
    <name evidence="5" type="primary">PME18</name>
    <name evidence="5" type="ORF">QJS10_CPA08g01034</name>
</gene>
<protein>
    <submittedName>
        <fullName evidence="5">Pectinesterase/pectinesterase inhibitor 18</fullName>
    </submittedName>
</protein>
<organism evidence="5 6">
    <name type="scientific">Acorus calamus</name>
    <name type="common">Sweet flag</name>
    <dbReference type="NCBI Taxonomy" id="4465"/>
    <lineage>
        <taxon>Eukaryota</taxon>
        <taxon>Viridiplantae</taxon>
        <taxon>Streptophyta</taxon>
        <taxon>Embryophyta</taxon>
        <taxon>Tracheophyta</taxon>
        <taxon>Spermatophyta</taxon>
        <taxon>Magnoliopsida</taxon>
        <taxon>Liliopsida</taxon>
        <taxon>Acoraceae</taxon>
        <taxon>Acorus</taxon>
    </lineage>
</organism>
<dbReference type="GO" id="GO:0030599">
    <property type="term" value="F:pectinesterase activity"/>
    <property type="evidence" value="ECO:0007669"/>
    <property type="project" value="InterPro"/>
</dbReference>
<evidence type="ECO:0000256" key="3">
    <source>
        <dbReference type="ARBA" id="ARBA00023085"/>
    </source>
</evidence>
<evidence type="ECO:0000313" key="5">
    <source>
        <dbReference type="EMBL" id="KAK1310063.1"/>
    </source>
</evidence>
<accession>A0AAV9E8M7</accession>
<keyword evidence="2" id="KW-0378">Hydrolase</keyword>
<dbReference type="SUPFAM" id="SSF51126">
    <property type="entry name" value="Pectin lyase-like"/>
    <property type="match status" value="1"/>
</dbReference>
<dbReference type="Gene3D" id="2.160.20.10">
    <property type="entry name" value="Single-stranded right-handed beta-helix, Pectin lyase-like"/>
    <property type="match status" value="2"/>
</dbReference>
<dbReference type="Proteomes" id="UP001180020">
    <property type="component" value="Unassembled WGS sequence"/>
</dbReference>
<evidence type="ECO:0000256" key="2">
    <source>
        <dbReference type="ARBA" id="ARBA00022801"/>
    </source>
</evidence>
<dbReference type="InterPro" id="IPR012334">
    <property type="entry name" value="Pectin_lyas_fold"/>
</dbReference>
<comment type="pathway">
    <text evidence="1">Glycan metabolism; pectin degradation; 2-dehydro-3-deoxy-D-gluconate from pectin: step 1/5.</text>
</comment>
<dbReference type="GO" id="GO:0042545">
    <property type="term" value="P:cell wall modification"/>
    <property type="evidence" value="ECO:0007669"/>
    <property type="project" value="InterPro"/>
</dbReference>
<keyword evidence="3" id="KW-0063">Aspartyl esterase</keyword>
<evidence type="ECO:0000259" key="4">
    <source>
        <dbReference type="Pfam" id="PF01095"/>
    </source>
</evidence>
<reference evidence="5" key="2">
    <citation type="submission" date="2023-06" db="EMBL/GenBank/DDBJ databases">
        <authorList>
            <person name="Ma L."/>
            <person name="Liu K.-W."/>
            <person name="Li Z."/>
            <person name="Hsiao Y.-Y."/>
            <person name="Qi Y."/>
            <person name="Fu T."/>
            <person name="Tang G."/>
            <person name="Zhang D."/>
            <person name="Sun W.-H."/>
            <person name="Liu D.-K."/>
            <person name="Li Y."/>
            <person name="Chen G.-Z."/>
            <person name="Liu X.-D."/>
            <person name="Liao X.-Y."/>
            <person name="Jiang Y.-T."/>
            <person name="Yu X."/>
            <person name="Hao Y."/>
            <person name="Huang J."/>
            <person name="Zhao X.-W."/>
            <person name="Ke S."/>
            <person name="Chen Y.-Y."/>
            <person name="Wu W.-L."/>
            <person name="Hsu J.-L."/>
            <person name="Lin Y.-F."/>
            <person name="Huang M.-D."/>
            <person name="Li C.-Y."/>
            <person name="Huang L."/>
            <person name="Wang Z.-W."/>
            <person name="Zhao X."/>
            <person name="Zhong W.-Y."/>
            <person name="Peng D.-H."/>
            <person name="Ahmad S."/>
            <person name="Lan S."/>
            <person name="Zhang J.-S."/>
            <person name="Tsai W.-C."/>
            <person name="Van De Peer Y."/>
            <person name="Liu Z.-J."/>
        </authorList>
    </citation>
    <scope>NUCLEOTIDE SEQUENCE</scope>
    <source>
        <strain evidence="5">CP</strain>
        <tissue evidence="5">Leaves</tissue>
    </source>
</reference>
<dbReference type="PANTHER" id="PTHR31707">
    <property type="entry name" value="PECTINESTERASE"/>
    <property type="match status" value="1"/>
</dbReference>
<comment type="caution">
    <text evidence="5">The sequence shown here is derived from an EMBL/GenBank/DDBJ whole genome shotgun (WGS) entry which is preliminary data.</text>
</comment>
<dbReference type="EMBL" id="JAUJYO010000008">
    <property type="protein sequence ID" value="KAK1310063.1"/>
    <property type="molecule type" value="Genomic_DNA"/>
</dbReference>
<dbReference type="InterPro" id="IPR000070">
    <property type="entry name" value="Pectinesterase_cat"/>
</dbReference>
<evidence type="ECO:0000313" key="6">
    <source>
        <dbReference type="Proteomes" id="UP001180020"/>
    </source>
</evidence>